<keyword evidence="5" id="KW-1185">Reference proteome</keyword>
<proteinExistence type="predicted"/>
<dbReference type="AlphaFoldDB" id="A0A7W4YMZ0"/>
<keyword evidence="1" id="KW-0520">NAD</keyword>
<evidence type="ECO:0000313" key="4">
    <source>
        <dbReference type="EMBL" id="MBB2975176.1"/>
    </source>
</evidence>
<feature type="transmembrane region" description="Helical" evidence="2">
    <location>
        <begin position="35"/>
        <end position="56"/>
    </location>
</feature>
<dbReference type="EMBL" id="JACHWQ010000001">
    <property type="protein sequence ID" value="MBB2975176.1"/>
    <property type="molecule type" value="Genomic_DNA"/>
</dbReference>
<organism evidence="4 5">
    <name type="scientific">Microbacterium endophyticum</name>
    <dbReference type="NCBI Taxonomy" id="1526412"/>
    <lineage>
        <taxon>Bacteria</taxon>
        <taxon>Bacillati</taxon>
        <taxon>Actinomycetota</taxon>
        <taxon>Actinomycetes</taxon>
        <taxon>Micrococcales</taxon>
        <taxon>Microbacteriaceae</taxon>
        <taxon>Microbacterium</taxon>
    </lineage>
</organism>
<keyword evidence="2" id="KW-0812">Transmembrane</keyword>
<accession>A0A7W4YMZ0</accession>
<evidence type="ECO:0000256" key="2">
    <source>
        <dbReference type="SAM" id="Phobius"/>
    </source>
</evidence>
<evidence type="ECO:0000313" key="5">
    <source>
        <dbReference type="Proteomes" id="UP000529310"/>
    </source>
</evidence>
<reference evidence="4 5" key="1">
    <citation type="submission" date="2020-08" db="EMBL/GenBank/DDBJ databases">
        <title>Sequencing the genomes of 1000 actinobacteria strains.</title>
        <authorList>
            <person name="Klenk H.-P."/>
        </authorList>
    </citation>
    <scope>NUCLEOTIDE SEQUENCE [LARGE SCALE GENOMIC DNA]</scope>
    <source>
        <strain evidence="4 5">DSM 27099</strain>
    </source>
</reference>
<comment type="caution">
    <text evidence="4">The sequence shown here is derived from an EMBL/GenBank/DDBJ whole genome shotgun (WGS) entry which is preliminary data.</text>
</comment>
<protein>
    <submittedName>
        <fullName evidence="4">NAD/NADP transhydrogenase beta subunit</fullName>
    </submittedName>
</protein>
<evidence type="ECO:0000259" key="3">
    <source>
        <dbReference type="Pfam" id="PF02233"/>
    </source>
</evidence>
<dbReference type="InterPro" id="IPR034300">
    <property type="entry name" value="PNTB-like"/>
</dbReference>
<keyword evidence="2" id="KW-0472">Membrane</keyword>
<sequence>MTGFDFIVGALYLASATLFVVGLHKMRAPSTARRGNLISAAGMVIAVVTTGVFSLVTTGATGSPGARSLLAPSSAVCSVFGKPAR</sequence>
<dbReference type="Proteomes" id="UP000529310">
    <property type="component" value="Unassembled WGS sequence"/>
</dbReference>
<gene>
    <name evidence="4" type="ORF">FHX49_000717</name>
</gene>
<keyword evidence="2" id="KW-1133">Transmembrane helix</keyword>
<feature type="domain" description="NADP transhydrogenase beta-like" evidence="3">
    <location>
        <begin position="10"/>
        <end position="57"/>
    </location>
</feature>
<feature type="transmembrane region" description="Helical" evidence="2">
    <location>
        <begin position="6"/>
        <end position="23"/>
    </location>
</feature>
<dbReference type="RefSeq" id="WP_277601907.1">
    <property type="nucleotide sequence ID" value="NZ_CP049255.1"/>
</dbReference>
<name>A0A7W4YMZ0_9MICO</name>
<evidence type="ECO:0000256" key="1">
    <source>
        <dbReference type="ARBA" id="ARBA00023027"/>
    </source>
</evidence>
<dbReference type="Pfam" id="PF02233">
    <property type="entry name" value="PNTB"/>
    <property type="match status" value="1"/>
</dbReference>